<reference evidence="2 3" key="1">
    <citation type="submission" date="2018-01" db="EMBL/GenBank/DDBJ databases">
        <title>Whole genome sequencing of Histamine producing bacteria.</title>
        <authorList>
            <person name="Butler K."/>
        </authorList>
    </citation>
    <scope>NUCLEOTIDE SEQUENCE [LARGE SCALE GENOMIC DNA]</scope>
    <source>
        <strain evidence="2 3">DSM 100436</strain>
    </source>
</reference>
<proteinExistence type="predicted"/>
<dbReference type="Proteomes" id="UP000241771">
    <property type="component" value="Unassembled WGS sequence"/>
</dbReference>
<protein>
    <submittedName>
        <fullName evidence="2">Uncharacterized protein</fullName>
    </submittedName>
</protein>
<dbReference type="RefSeq" id="WP_107271486.1">
    <property type="nucleotide sequence ID" value="NZ_PYMA01000001.1"/>
</dbReference>
<comment type="caution">
    <text evidence="2">The sequence shown here is derived from an EMBL/GenBank/DDBJ whole genome shotgun (WGS) entry which is preliminary data.</text>
</comment>
<evidence type="ECO:0000256" key="1">
    <source>
        <dbReference type="SAM" id="MobiDB-lite"/>
    </source>
</evidence>
<accession>A0A2T3P0E0</accession>
<feature type="region of interest" description="Disordered" evidence="1">
    <location>
        <begin position="331"/>
        <end position="352"/>
    </location>
</feature>
<evidence type="ECO:0000313" key="3">
    <source>
        <dbReference type="Proteomes" id="UP000241771"/>
    </source>
</evidence>
<dbReference type="NCBIfam" id="NF038133">
    <property type="entry name" value="choice_anch_L"/>
    <property type="match status" value="1"/>
</dbReference>
<gene>
    <name evidence="2" type="ORF">C9I98_01665</name>
</gene>
<keyword evidence="3" id="KW-1185">Reference proteome</keyword>
<sequence>MSFFKNSVFLLIIFIIITFIGCGGGSGSNEGSDGGSDGGGNTPVSENKLSTQGSIAIIGLGSSIKVTNNRNVKISGVASSNIPIKEIKYSNSSTSEQGKVSGISEWSIDLILTEGDNSLTFNMILDNNESISISTIITYYESLDFTTPLQLDKSVAYIGDNPLQITAMVGTSNSNSPILELHRESKNGTTSDIMEVVLFDNGILPDEIEGDGIYTAVFNFSGHKIGYECFRVKVDDSIGSFYQSEKKCLWVGEHYTNDEIRKSINLSNQVAEIYQAKLTNSDTGAAEKAVKMLQSESIVAHAATTIDGGVWWITNSGLLNLHHNSLEGKKVYSKSRPNTTHNPPVENTKLTPSYYHKNNISRQTLDLNSKASNSLENRIKSSKAIIISPYIDNPIVDAENNFFGEDDYYGAWKVIEDKNNCSLYPATEKVNNKNMGVSINDFKNIEEYGYIHLSTHADNYYSGLLNLWQNSWGPNDFLQGNLSLITIDTGLYLPIDQNGDFILTGYEDDLQSKRLALSSDGGLHALPSFFNHYVKQLPNSLVTLSACRSMYNNSLAYVLLSKGAGATIGFDDYVISKYAQDATKTIISEMLTNDLQLSEAVKIAQDLYGVNDSLYHKEKGDDSVAYLLTLGSDNLQLSNGMLNNLKFENGNLAPWNKEGDGRIITQLGPDKPTDGKYMSIISTGLGFTTQSGKLTQQGCLGNDVNTISFNWNFYSEEFIEYCNTQFDDKFFVEICEVDSDLTNCSILLETSVNELCTNPASLSKSNISFDQGDVYTTNWQNATFDISAFSGKRINLSLYVTDVGDSIYDSAILVDSITFK</sequence>
<organism evidence="2 3">
    <name type="scientific">Photobacterium sanctipauli</name>
    <dbReference type="NCBI Taxonomy" id="1342794"/>
    <lineage>
        <taxon>Bacteria</taxon>
        <taxon>Pseudomonadati</taxon>
        <taxon>Pseudomonadota</taxon>
        <taxon>Gammaproteobacteria</taxon>
        <taxon>Vibrionales</taxon>
        <taxon>Vibrionaceae</taxon>
        <taxon>Photobacterium</taxon>
    </lineage>
</organism>
<dbReference type="EMBL" id="PYMA01000001">
    <property type="protein sequence ID" value="PSW21996.1"/>
    <property type="molecule type" value="Genomic_DNA"/>
</dbReference>
<dbReference type="InterPro" id="IPR049804">
    <property type="entry name" value="Choice_anch_L"/>
</dbReference>
<evidence type="ECO:0000313" key="2">
    <source>
        <dbReference type="EMBL" id="PSW21996.1"/>
    </source>
</evidence>
<dbReference type="AlphaFoldDB" id="A0A2T3P0E0"/>
<name>A0A2T3P0E0_9GAMM</name>
<dbReference type="PROSITE" id="PS51257">
    <property type="entry name" value="PROKAR_LIPOPROTEIN"/>
    <property type="match status" value="1"/>
</dbReference>